<dbReference type="Proteomes" id="UP000317648">
    <property type="component" value="Chromosome"/>
</dbReference>
<protein>
    <recommendedName>
        <fullName evidence="3">AMP nucleosidase</fullName>
        <ecNumber evidence="2">3.2.2.4</ecNumber>
    </recommendedName>
    <alternativeName>
        <fullName evidence="3">AMP nucleosidase</fullName>
    </alternativeName>
</protein>
<dbReference type="EMBL" id="CP036433">
    <property type="protein sequence ID" value="QDU92705.1"/>
    <property type="molecule type" value="Genomic_DNA"/>
</dbReference>
<dbReference type="GO" id="GO:0008714">
    <property type="term" value="F:AMP nucleosidase activity"/>
    <property type="evidence" value="ECO:0007669"/>
    <property type="project" value="UniProtKB-EC"/>
</dbReference>
<dbReference type="SUPFAM" id="SSF102405">
    <property type="entry name" value="MCP/YpsA-like"/>
    <property type="match status" value="1"/>
</dbReference>
<dbReference type="KEGG" id="lcre:Pla8534_04530"/>
<dbReference type="EC" id="3.2.2.4" evidence="2"/>
<dbReference type="PANTHER" id="PTHR43393:SF3">
    <property type="entry name" value="LYSINE DECARBOXYLASE-LIKE PROTEIN"/>
    <property type="match status" value="1"/>
</dbReference>
<reference evidence="4 5" key="1">
    <citation type="submission" date="2019-02" db="EMBL/GenBank/DDBJ databases">
        <title>Deep-cultivation of Planctomycetes and their phenomic and genomic characterization uncovers novel biology.</title>
        <authorList>
            <person name="Wiegand S."/>
            <person name="Jogler M."/>
            <person name="Boedeker C."/>
            <person name="Pinto D."/>
            <person name="Vollmers J."/>
            <person name="Rivas-Marin E."/>
            <person name="Kohn T."/>
            <person name="Peeters S.H."/>
            <person name="Heuer A."/>
            <person name="Rast P."/>
            <person name="Oberbeckmann S."/>
            <person name="Bunk B."/>
            <person name="Jeske O."/>
            <person name="Meyerdierks A."/>
            <person name="Storesund J.E."/>
            <person name="Kallscheuer N."/>
            <person name="Luecker S."/>
            <person name="Lage O.M."/>
            <person name="Pohl T."/>
            <person name="Merkel B.J."/>
            <person name="Hornburger P."/>
            <person name="Mueller R.-W."/>
            <person name="Bruemmer F."/>
            <person name="Labrenz M."/>
            <person name="Spormann A.M."/>
            <person name="Op den Camp H."/>
            <person name="Overmann J."/>
            <person name="Amann R."/>
            <person name="Jetten M.S.M."/>
            <person name="Mascher T."/>
            <person name="Medema M.H."/>
            <person name="Devos D.P."/>
            <person name="Kaster A.-K."/>
            <person name="Ovreas L."/>
            <person name="Rohde M."/>
            <person name="Galperin M.Y."/>
            <person name="Jogler C."/>
        </authorList>
    </citation>
    <scope>NUCLEOTIDE SEQUENCE [LARGE SCALE GENOMIC DNA]</scope>
    <source>
        <strain evidence="4 5">Pla85_3_4</strain>
    </source>
</reference>
<dbReference type="InterPro" id="IPR052341">
    <property type="entry name" value="LOG_family_nucleotidases"/>
</dbReference>
<dbReference type="RefSeq" id="WP_145048891.1">
    <property type="nucleotide sequence ID" value="NZ_CP036433.1"/>
</dbReference>
<sequence>MPLDPKQNLQNIMSATSYRLAELDTHFLQSDELRPVRMQLELLKPEMALAAAGVESTIVVFGSTQIAEQSEAQLRLDRAKLALEQKPDDPRRARAVERAERLLAKSVYYDQAREFSRIVSSTCQVNGKCDYVVATGGGPGIMEAANRGAFEVEAKSIGLNVTLPAEQRPNPYITPELCFQFHYFAMRKLHFLMRAKALVVFPGGFGTLDELFDALTLRQTERMQEIPIILFGREYWEQVIDMQFLADEGVIADEHLDLFDYADNPQQAFDLIYAFHNGRETDNHKAPGGANSG</sequence>
<organism evidence="4 5">
    <name type="scientific">Lignipirellula cremea</name>
    <dbReference type="NCBI Taxonomy" id="2528010"/>
    <lineage>
        <taxon>Bacteria</taxon>
        <taxon>Pseudomonadati</taxon>
        <taxon>Planctomycetota</taxon>
        <taxon>Planctomycetia</taxon>
        <taxon>Pirellulales</taxon>
        <taxon>Pirellulaceae</taxon>
        <taxon>Lignipirellula</taxon>
    </lineage>
</organism>
<dbReference type="Pfam" id="PF03641">
    <property type="entry name" value="Lysine_decarbox"/>
    <property type="match status" value="1"/>
</dbReference>
<evidence type="ECO:0000313" key="4">
    <source>
        <dbReference type="EMBL" id="QDU92705.1"/>
    </source>
</evidence>
<evidence type="ECO:0000256" key="3">
    <source>
        <dbReference type="ARBA" id="ARBA00031983"/>
    </source>
</evidence>
<dbReference type="Gene3D" id="3.40.50.450">
    <property type="match status" value="1"/>
</dbReference>
<proteinExistence type="predicted"/>
<name>A0A518DLK4_9BACT</name>
<evidence type="ECO:0000313" key="5">
    <source>
        <dbReference type="Proteomes" id="UP000317648"/>
    </source>
</evidence>
<evidence type="ECO:0000256" key="2">
    <source>
        <dbReference type="ARBA" id="ARBA00011985"/>
    </source>
</evidence>
<accession>A0A518DLK4</accession>
<comment type="catalytic activity">
    <reaction evidence="1">
        <text>AMP + H2O = D-ribose 5-phosphate + adenine</text>
        <dbReference type="Rhea" id="RHEA:20129"/>
        <dbReference type="ChEBI" id="CHEBI:15377"/>
        <dbReference type="ChEBI" id="CHEBI:16708"/>
        <dbReference type="ChEBI" id="CHEBI:78346"/>
        <dbReference type="ChEBI" id="CHEBI:456215"/>
        <dbReference type="EC" id="3.2.2.4"/>
    </reaction>
</comment>
<dbReference type="OrthoDB" id="9801098at2"/>
<dbReference type="GO" id="GO:0005829">
    <property type="term" value="C:cytosol"/>
    <property type="evidence" value="ECO:0007669"/>
    <property type="project" value="TreeGrafter"/>
</dbReference>
<dbReference type="InterPro" id="IPR031100">
    <property type="entry name" value="LOG_fam"/>
</dbReference>
<gene>
    <name evidence="4" type="ORF">Pla8534_04530</name>
</gene>
<dbReference type="AlphaFoldDB" id="A0A518DLK4"/>
<keyword evidence="5" id="KW-1185">Reference proteome</keyword>
<dbReference type="PANTHER" id="PTHR43393">
    <property type="entry name" value="CYTOKININ RIBOSIDE 5'-MONOPHOSPHATE PHOSPHORIBOHYDROLASE"/>
    <property type="match status" value="1"/>
</dbReference>
<evidence type="ECO:0000256" key="1">
    <source>
        <dbReference type="ARBA" id="ARBA00000274"/>
    </source>
</evidence>